<keyword evidence="1" id="KW-0966">Cell projection</keyword>
<evidence type="ECO:0000313" key="1">
    <source>
        <dbReference type="EMBL" id="XRP74076.1"/>
    </source>
</evidence>
<reference evidence="1 2" key="1">
    <citation type="journal article" date="2021" name="ISME J.">
        <title>Genomic evolution of the class Acidithiobacillia: deep-branching Proteobacteria living in extreme acidic conditions.</title>
        <authorList>
            <person name="Moya-Beltran A."/>
            <person name="Beard S."/>
            <person name="Rojas-Villalobos C."/>
            <person name="Issotta F."/>
            <person name="Gallardo Y."/>
            <person name="Ulloa R."/>
            <person name="Giaveno A."/>
            <person name="Degli Esposti M."/>
            <person name="Johnson D.B."/>
            <person name="Quatrini R."/>
        </authorList>
    </citation>
    <scope>NUCLEOTIDE SEQUENCE [LARGE SCALE GENOMIC DNA]</scope>
    <source>
        <strain evidence="1 2">CF3</strain>
    </source>
</reference>
<proteinExistence type="predicted"/>
<organism evidence="1 2">
    <name type="scientific">Acidithiobacillus ferruginosus</name>
    <dbReference type="NCBI Taxonomy" id="3063951"/>
    <lineage>
        <taxon>Bacteria</taxon>
        <taxon>Pseudomonadati</taxon>
        <taxon>Pseudomonadota</taxon>
        <taxon>Acidithiobacillia</taxon>
        <taxon>Acidithiobacillales</taxon>
        <taxon>Acidithiobacillaceae</taxon>
        <taxon>Acidithiobacillus</taxon>
    </lineage>
</organism>
<dbReference type="Proteomes" id="UP001196097">
    <property type="component" value="Chromosome"/>
</dbReference>
<protein>
    <submittedName>
        <fullName evidence="1">Flagellar hook-length control protein FliK</fullName>
    </submittedName>
</protein>
<evidence type="ECO:0000313" key="2">
    <source>
        <dbReference type="Proteomes" id="UP001196097"/>
    </source>
</evidence>
<keyword evidence="1" id="KW-0282">Flagellum</keyword>
<accession>A0ACD5IM26</accession>
<name>A0ACD5IM26_9PROT</name>
<dbReference type="EMBL" id="CP130946">
    <property type="protein sequence ID" value="XRP74076.1"/>
    <property type="molecule type" value="Genomic_DNA"/>
</dbReference>
<keyword evidence="1" id="KW-0969">Cilium</keyword>
<gene>
    <name evidence="1" type="ORF">HF292_005340</name>
</gene>
<keyword evidence="2" id="KW-1185">Reference proteome</keyword>
<sequence>MAAEIMSETANPIATPASAGAPASAQTASGTRPVPGFAQVMAGQRTAASASAQGKVSTSEKSAGKKSDAPQEASPRALREPVGESGGKTLPVALAIKATSTVPDPAKTGATAVPAKKVADKTSAAKNTAVVPLTTAVFFSPTLPLAATAAPPHDHGVSRKPTPLGGADESGHHAVATLFREGTGHAAGALGTIHVQSLKGNGASAQTPRPAPVQTVGVVTASSASTAALAMVSTKSSEVTNGAGQPGANLPNMTVLSGVTPTAGPAPAVAVVAPPVDSNPQWGQALGQQVQFLLGQEIQQATLHLNPPHLGPLEVHLDLQQNGQTNAFFSSPHPEVREAIATAMPQLQESFAAAGMSLGQASVGADSGGRPFARNKSAPASGIMAVGEATGGVTAVPISLRARLGLVNTFA</sequence>